<evidence type="ECO:0000256" key="3">
    <source>
        <dbReference type="ARBA" id="ARBA00023134"/>
    </source>
</evidence>
<feature type="domain" description="RapZ-like N-terminal" evidence="5">
    <location>
        <begin position="9"/>
        <end position="162"/>
    </location>
</feature>
<dbReference type="Proteomes" id="UP000256845">
    <property type="component" value="Unassembled WGS sequence"/>
</dbReference>
<evidence type="ECO:0000256" key="4">
    <source>
        <dbReference type="HAMAP-Rule" id="MF_00636"/>
    </source>
</evidence>
<feature type="domain" description="RapZ C-terminal" evidence="6">
    <location>
        <begin position="170"/>
        <end position="290"/>
    </location>
</feature>
<dbReference type="PANTHER" id="PTHR30448">
    <property type="entry name" value="RNASE ADAPTER PROTEIN RAPZ"/>
    <property type="match status" value="1"/>
</dbReference>
<dbReference type="Pfam" id="PF03668">
    <property type="entry name" value="RapZ-like_N"/>
    <property type="match status" value="1"/>
</dbReference>
<keyword evidence="2 4" id="KW-0067">ATP-binding</keyword>
<comment type="caution">
    <text evidence="7">The sequence shown here is derived from an EMBL/GenBank/DDBJ whole genome shotgun (WGS) entry which is preliminary data.</text>
</comment>
<dbReference type="AlphaFoldDB" id="A0A3D9HQ24"/>
<dbReference type="GO" id="GO:0005524">
    <property type="term" value="F:ATP binding"/>
    <property type="evidence" value="ECO:0007669"/>
    <property type="project" value="UniProtKB-UniRule"/>
</dbReference>
<reference evidence="7 8" key="1">
    <citation type="submission" date="2018-07" db="EMBL/GenBank/DDBJ databases">
        <title>Genomic Encyclopedia of Type Strains, Phase III (KMG-III): the genomes of soil and plant-associated and newly described type strains.</title>
        <authorList>
            <person name="Whitman W."/>
        </authorList>
    </citation>
    <scope>NUCLEOTIDE SEQUENCE [LARGE SCALE GENOMIC DNA]</scope>
    <source>
        <strain evidence="7 8">CECT 8488</strain>
    </source>
</reference>
<dbReference type="SUPFAM" id="SSF52540">
    <property type="entry name" value="P-loop containing nucleoside triphosphate hydrolases"/>
    <property type="match status" value="1"/>
</dbReference>
<evidence type="ECO:0000256" key="1">
    <source>
        <dbReference type="ARBA" id="ARBA00022741"/>
    </source>
</evidence>
<proteinExistence type="inferred from homology"/>
<dbReference type="EMBL" id="QRDW01000003">
    <property type="protein sequence ID" value="RED51411.1"/>
    <property type="molecule type" value="Genomic_DNA"/>
</dbReference>
<evidence type="ECO:0000256" key="2">
    <source>
        <dbReference type="ARBA" id="ARBA00022840"/>
    </source>
</evidence>
<keyword evidence="3 4" id="KW-0342">GTP-binding</keyword>
<dbReference type="Gene3D" id="3.40.50.300">
    <property type="entry name" value="P-loop containing nucleotide triphosphate hydrolases"/>
    <property type="match status" value="1"/>
</dbReference>
<dbReference type="Pfam" id="PF22740">
    <property type="entry name" value="PapZ_C"/>
    <property type="match status" value="1"/>
</dbReference>
<evidence type="ECO:0000259" key="6">
    <source>
        <dbReference type="Pfam" id="PF22740"/>
    </source>
</evidence>
<dbReference type="PIRSF" id="PIRSF005052">
    <property type="entry name" value="P-loopkin"/>
    <property type="match status" value="1"/>
</dbReference>
<dbReference type="GO" id="GO:0005525">
    <property type="term" value="F:GTP binding"/>
    <property type="evidence" value="ECO:0007669"/>
    <property type="project" value="UniProtKB-UniRule"/>
</dbReference>
<evidence type="ECO:0000259" key="5">
    <source>
        <dbReference type="Pfam" id="PF03668"/>
    </source>
</evidence>
<dbReference type="RefSeq" id="WP_115936303.1">
    <property type="nucleotide sequence ID" value="NZ_QRDW01000003.1"/>
</dbReference>
<dbReference type="InterPro" id="IPR053931">
    <property type="entry name" value="RapZ_C"/>
</dbReference>
<dbReference type="PANTHER" id="PTHR30448:SF0">
    <property type="entry name" value="RNASE ADAPTER PROTEIN RAPZ"/>
    <property type="match status" value="1"/>
</dbReference>
<dbReference type="InterPro" id="IPR053930">
    <property type="entry name" value="RapZ-like_N"/>
</dbReference>
<keyword evidence="1 4" id="KW-0547">Nucleotide-binding</keyword>
<dbReference type="InterPro" id="IPR005337">
    <property type="entry name" value="RapZ-like"/>
</dbReference>
<accession>A0A3D9HQ24</accession>
<organism evidence="7 8">
    <name type="scientific">Aestuariispira insulae</name>
    <dbReference type="NCBI Taxonomy" id="1461337"/>
    <lineage>
        <taxon>Bacteria</taxon>
        <taxon>Pseudomonadati</taxon>
        <taxon>Pseudomonadota</taxon>
        <taxon>Alphaproteobacteria</taxon>
        <taxon>Rhodospirillales</taxon>
        <taxon>Kiloniellaceae</taxon>
        <taxon>Aestuariispira</taxon>
    </lineage>
</organism>
<name>A0A3D9HQ24_9PROT</name>
<evidence type="ECO:0000313" key="8">
    <source>
        <dbReference type="Proteomes" id="UP000256845"/>
    </source>
</evidence>
<dbReference type="NCBIfam" id="NF003828">
    <property type="entry name" value="PRK05416.1"/>
    <property type="match status" value="1"/>
</dbReference>
<feature type="binding site" evidence="4">
    <location>
        <begin position="65"/>
        <end position="68"/>
    </location>
    <ligand>
        <name>GTP</name>
        <dbReference type="ChEBI" id="CHEBI:37565"/>
    </ligand>
</feature>
<keyword evidence="8" id="KW-1185">Reference proteome</keyword>
<protein>
    <submittedName>
        <fullName evidence="7">UPF0042 nucleotide-binding protein</fullName>
    </submittedName>
</protein>
<dbReference type="HAMAP" id="MF_00636">
    <property type="entry name" value="RapZ_like"/>
    <property type="match status" value="1"/>
</dbReference>
<dbReference type="InterPro" id="IPR027417">
    <property type="entry name" value="P-loop_NTPase"/>
</dbReference>
<evidence type="ECO:0000313" key="7">
    <source>
        <dbReference type="EMBL" id="RED51411.1"/>
    </source>
</evidence>
<sequence>MTEMEKPRLMLVTGMSGAGRTTALRALEDCGFDVVDNLPLSLLSRLAAYEAEAHGLDRPLAVGIDIRRRDFSVEAIQEEMDRLHADSPYDVSVLYIDCDEGTLIGRFKETRRPHPLSQDRPVADGIRMERQMMRPLLDRADYVIDTSGLTVWQFRDKVSTLAGADQSKSMTVSVSSFSYRKGIPRDADLVFDVRFLRNPHYDPELKPFTGRDKAVGDYVAADPDFPGFFGALTGLLRLTLPRYATEGKSHLAIAVGCTGGQHRSVYLAERLTKWVRENSDFQANVFHIELEKA</sequence>
<dbReference type="OrthoDB" id="9784461at2"/>
<gene>
    <name evidence="7" type="ORF">DFP90_103211</name>
</gene>
<feature type="binding site" evidence="4">
    <location>
        <begin position="14"/>
        <end position="21"/>
    </location>
    <ligand>
        <name>ATP</name>
        <dbReference type="ChEBI" id="CHEBI:30616"/>
    </ligand>
</feature>